<feature type="domain" description="PpiC" evidence="3">
    <location>
        <begin position="224"/>
        <end position="322"/>
    </location>
</feature>
<dbReference type="PROSITE" id="PS50198">
    <property type="entry name" value="PPIC_PPIASE_2"/>
    <property type="match status" value="2"/>
</dbReference>
<feature type="chain" id="PRO_5047401963" evidence="2">
    <location>
        <begin position="19"/>
        <end position="633"/>
    </location>
</feature>
<evidence type="ECO:0000259" key="3">
    <source>
        <dbReference type="PROSITE" id="PS50198"/>
    </source>
</evidence>
<feature type="signal peptide" evidence="2">
    <location>
        <begin position="1"/>
        <end position="18"/>
    </location>
</feature>
<dbReference type="Pfam" id="PF13616">
    <property type="entry name" value="Rotamase_3"/>
    <property type="match status" value="1"/>
</dbReference>
<dbReference type="EMBL" id="BNAG01000001">
    <property type="protein sequence ID" value="GHE53244.1"/>
    <property type="molecule type" value="Genomic_DNA"/>
</dbReference>
<dbReference type="Pfam" id="PF00639">
    <property type="entry name" value="Rotamase"/>
    <property type="match status" value="1"/>
</dbReference>
<comment type="caution">
    <text evidence="4">The sequence shown here is derived from an EMBL/GenBank/DDBJ whole genome shotgun (WGS) entry which is preliminary data.</text>
</comment>
<dbReference type="GO" id="GO:0016853">
    <property type="term" value="F:isomerase activity"/>
    <property type="evidence" value="ECO:0007669"/>
    <property type="project" value="UniProtKB-KW"/>
</dbReference>
<dbReference type="InterPro" id="IPR000297">
    <property type="entry name" value="PPIase_PpiC"/>
</dbReference>
<dbReference type="InterPro" id="IPR046357">
    <property type="entry name" value="PPIase_dom_sf"/>
</dbReference>
<protein>
    <submittedName>
        <fullName evidence="4">Peptidyl-prolyl cis-trans isomerase</fullName>
    </submittedName>
</protein>
<keyword evidence="1 4" id="KW-0413">Isomerase</keyword>
<proteinExistence type="predicted"/>
<dbReference type="SUPFAM" id="SSF54534">
    <property type="entry name" value="FKBP-like"/>
    <property type="match status" value="2"/>
</dbReference>
<organism evidence="4 5">
    <name type="scientific">Roseivirga thermotolerans</name>
    <dbReference type="NCBI Taxonomy" id="1758176"/>
    <lineage>
        <taxon>Bacteria</taxon>
        <taxon>Pseudomonadati</taxon>
        <taxon>Bacteroidota</taxon>
        <taxon>Cytophagia</taxon>
        <taxon>Cytophagales</taxon>
        <taxon>Roseivirgaceae</taxon>
        <taxon>Roseivirga</taxon>
    </lineage>
</organism>
<dbReference type="Gene3D" id="3.10.50.40">
    <property type="match status" value="2"/>
</dbReference>
<dbReference type="RefSeq" id="WP_189628571.1">
    <property type="nucleotide sequence ID" value="NZ_BNAG01000001.1"/>
</dbReference>
<evidence type="ECO:0000256" key="2">
    <source>
        <dbReference type="SAM" id="SignalP"/>
    </source>
</evidence>
<reference evidence="5" key="1">
    <citation type="journal article" date="2019" name="Int. J. Syst. Evol. Microbiol.">
        <title>The Global Catalogue of Microorganisms (GCM) 10K type strain sequencing project: providing services to taxonomists for standard genome sequencing and annotation.</title>
        <authorList>
            <consortium name="The Broad Institute Genomics Platform"/>
            <consortium name="The Broad Institute Genome Sequencing Center for Infectious Disease"/>
            <person name="Wu L."/>
            <person name="Ma J."/>
        </authorList>
    </citation>
    <scope>NUCLEOTIDE SEQUENCE [LARGE SCALE GENOMIC DNA]</scope>
    <source>
        <strain evidence="5">CGMCC 1.15111</strain>
    </source>
</reference>
<gene>
    <name evidence="4" type="ORF">GCM10011340_04630</name>
</gene>
<evidence type="ECO:0000313" key="4">
    <source>
        <dbReference type="EMBL" id="GHE53244.1"/>
    </source>
</evidence>
<accession>A0ABQ3I0K6</accession>
<evidence type="ECO:0000256" key="1">
    <source>
        <dbReference type="PROSITE-ProRule" id="PRU00278"/>
    </source>
</evidence>
<dbReference type="PANTHER" id="PTHR47245:SF2">
    <property type="entry name" value="PEPTIDYL-PROLYL CIS-TRANS ISOMERASE HP_0175-RELATED"/>
    <property type="match status" value="1"/>
</dbReference>
<name>A0ABQ3I0K6_9BACT</name>
<feature type="domain" description="PpiC" evidence="3">
    <location>
        <begin position="118"/>
        <end position="219"/>
    </location>
</feature>
<dbReference type="PANTHER" id="PTHR47245">
    <property type="entry name" value="PEPTIDYLPROLYL ISOMERASE"/>
    <property type="match status" value="1"/>
</dbReference>
<keyword evidence="5" id="KW-1185">Reference proteome</keyword>
<dbReference type="Proteomes" id="UP000658258">
    <property type="component" value="Unassembled WGS sequence"/>
</dbReference>
<keyword evidence="1" id="KW-0697">Rotamase</keyword>
<evidence type="ECO:0000313" key="5">
    <source>
        <dbReference type="Proteomes" id="UP000658258"/>
    </source>
</evidence>
<dbReference type="InterPro" id="IPR027304">
    <property type="entry name" value="Trigger_fact/SurA_dom_sf"/>
</dbReference>
<dbReference type="InterPro" id="IPR050245">
    <property type="entry name" value="PrsA_foldase"/>
</dbReference>
<sequence length="633" mass="72236">MRVVFTCFLLAFPFFSLKAQQSIVATVDDEAISAQELLYAFNKNRSKAQSIAYDSLYNYLQQYINFKLKVRAARNAGLDTATAFQEELKGYIAQVRKPYLDNPEAEEALLKETYRRMQTEINAAHILLKLSPTASPADTLKAYTFLDSLRNTIGSAAEFQEMARRFSEDGSAPTGGQLGWFGAMHMVAPFEDAAYATEKGKVSNVVRSNFGYHLVYVNDKRPNRGRVKTSHLFFSKQRGSEAAKSRAESIYDSLKNGADWNVMARKYSDDQGTKFEGGKLPWAGSRQLPDDYLDIAFELNTPGEWTTPQETQFGWHIVRLDDKQPLEPYEVKKGEISVLLKRMGRSVLEEDKLLKKLKKASNFTQSKDSLEIIFNQISGLDKEQILSTEVANKLLFTHGGRPATVARFVDQLPGFNVRYTKDQFIESYFRFEKNFIIAHEDSIAPTKYPEYGFLLKEYEEGLLLFEIMQQKVWNKAVGDSLGLEAYYQKHKKKYNIDERVQCLIISNYEASALQHILSKKVPEEALKNPEEFLSQLTESETEALKFAKRNLLVSELSNFDPAKNQPGDWLISEQNNACLYLKLLPAGPQPLNEIKGLVMSDYQEQLDKEWVKKLRQNAKVKINKQALKALVKY</sequence>
<dbReference type="SUPFAM" id="SSF109998">
    <property type="entry name" value="Triger factor/SurA peptide-binding domain-like"/>
    <property type="match status" value="1"/>
</dbReference>
<keyword evidence="2" id="KW-0732">Signal</keyword>